<proteinExistence type="predicted"/>
<dbReference type="AlphaFoldDB" id="A0A078GYG4"/>
<dbReference type="Proteomes" id="UP000028999">
    <property type="component" value="Unassembled WGS sequence"/>
</dbReference>
<dbReference type="OMA" id="CESCFRE"/>
<protein>
    <submittedName>
        <fullName evidence="2">BnaA05g15520D protein</fullName>
    </submittedName>
</protein>
<name>A0A078GYG4_BRANA</name>
<feature type="region of interest" description="Disordered" evidence="1">
    <location>
        <begin position="361"/>
        <end position="380"/>
    </location>
</feature>
<evidence type="ECO:0000313" key="3">
    <source>
        <dbReference type="Proteomes" id="UP000028999"/>
    </source>
</evidence>
<accession>A0A078GYG4</accession>
<dbReference type="EMBL" id="LK032240">
    <property type="protein sequence ID" value="CDY29618.1"/>
    <property type="molecule type" value="Genomic_DNA"/>
</dbReference>
<feature type="compositionally biased region" description="Acidic residues" evidence="1">
    <location>
        <begin position="361"/>
        <end position="372"/>
    </location>
</feature>
<evidence type="ECO:0000313" key="2">
    <source>
        <dbReference type="EMBL" id="CDY29618.1"/>
    </source>
</evidence>
<dbReference type="PaxDb" id="3708-A0A078GYG4"/>
<gene>
    <name evidence="2" type="primary">BnaA05g15520D</name>
    <name evidence="2" type="ORF">GSBRNA2T00043360001</name>
</gene>
<dbReference type="Gramene" id="CDY29618">
    <property type="protein sequence ID" value="CDY29618"/>
    <property type="gene ID" value="GSBRNA2T00043360001"/>
</dbReference>
<evidence type="ECO:0000256" key="1">
    <source>
        <dbReference type="SAM" id="MobiDB-lite"/>
    </source>
</evidence>
<organism evidence="2 3">
    <name type="scientific">Brassica napus</name>
    <name type="common">Rape</name>
    <dbReference type="NCBI Taxonomy" id="3708"/>
    <lineage>
        <taxon>Eukaryota</taxon>
        <taxon>Viridiplantae</taxon>
        <taxon>Streptophyta</taxon>
        <taxon>Embryophyta</taxon>
        <taxon>Tracheophyta</taxon>
        <taxon>Spermatophyta</taxon>
        <taxon>Magnoliopsida</taxon>
        <taxon>eudicotyledons</taxon>
        <taxon>Gunneridae</taxon>
        <taxon>Pentapetalae</taxon>
        <taxon>rosids</taxon>
        <taxon>malvids</taxon>
        <taxon>Brassicales</taxon>
        <taxon>Brassicaceae</taxon>
        <taxon>Brassiceae</taxon>
        <taxon>Brassica</taxon>
    </lineage>
</organism>
<sequence length="392" mass="44996">MLLMLSRLIPRVPMGEIVLQKRQRPLAWTRGWVHQMTALRRNHSTCSSLIRKTDPYMRIWYGAYFMGRCKNEFSEILKANNEFSAILEANNEFSATFEQRLKDIPCTDKLKEFKKYFPTSLYREERESGRFPRRSTLSDRKQEEGGLREGFFTGDADQEKCERKKVTADCESCFREVMPNIYVINEIMNNNLLAYDEPSLLQAKEINLGDELDITAIICQQPGLFQNCGKGGGEQAEEEYIKLGVDSFNQSMPICIWPGLGLFLWNGKRVFNSTLDGKRRQAESHSRALIRAERKWRRTIAAEIARRATFFDAEFRSFKDAQDYVGDFRECRGSAESMVPPIEGRIRELWEPIEVSEDTTEVGADAADEGGEVDQPADSFGVSMSGYLDLDI</sequence>
<reference evidence="2 3" key="1">
    <citation type="journal article" date="2014" name="Science">
        <title>Plant genetics. Early allopolyploid evolution in the post-Neolithic Brassica napus oilseed genome.</title>
        <authorList>
            <person name="Chalhoub B."/>
            <person name="Denoeud F."/>
            <person name="Liu S."/>
            <person name="Parkin I.A."/>
            <person name="Tang H."/>
            <person name="Wang X."/>
            <person name="Chiquet J."/>
            <person name="Belcram H."/>
            <person name="Tong C."/>
            <person name="Samans B."/>
            <person name="Correa M."/>
            <person name="Da Silva C."/>
            <person name="Just J."/>
            <person name="Falentin C."/>
            <person name="Koh C.S."/>
            <person name="Le Clainche I."/>
            <person name="Bernard M."/>
            <person name="Bento P."/>
            <person name="Noel B."/>
            <person name="Labadie K."/>
            <person name="Alberti A."/>
            <person name="Charles M."/>
            <person name="Arnaud D."/>
            <person name="Guo H."/>
            <person name="Daviaud C."/>
            <person name="Alamery S."/>
            <person name="Jabbari K."/>
            <person name="Zhao M."/>
            <person name="Edger P.P."/>
            <person name="Chelaifa H."/>
            <person name="Tack D."/>
            <person name="Lassalle G."/>
            <person name="Mestiri I."/>
            <person name="Schnel N."/>
            <person name="Le Paslier M.C."/>
            <person name="Fan G."/>
            <person name="Renault V."/>
            <person name="Bayer P.E."/>
            <person name="Golicz A.A."/>
            <person name="Manoli S."/>
            <person name="Lee T.H."/>
            <person name="Thi V.H."/>
            <person name="Chalabi S."/>
            <person name="Hu Q."/>
            <person name="Fan C."/>
            <person name="Tollenaere R."/>
            <person name="Lu Y."/>
            <person name="Battail C."/>
            <person name="Shen J."/>
            <person name="Sidebottom C.H."/>
            <person name="Wang X."/>
            <person name="Canaguier A."/>
            <person name="Chauveau A."/>
            <person name="Berard A."/>
            <person name="Deniot G."/>
            <person name="Guan M."/>
            <person name="Liu Z."/>
            <person name="Sun F."/>
            <person name="Lim Y.P."/>
            <person name="Lyons E."/>
            <person name="Town C.D."/>
            <person name="Bancroft I."/>
            <person name="Wang X."/>
            <person name="Meng J."/>
            <person name="Ma J."/>
            <person name="Pires J.C."/>
            <person name="King G.J."/>
            <person name="Brunel D."/>
            <person name="Delourme R."/>
            <person name="Renard M."/>
            <person name="Aury J.M."/>
            <person name="Adams K.L."/>
            <person name="Batley J."/>
            <person name="Snowdon R.J."/>
            <person name="Tost J."/>
            <person name="Edwards D."/>
            <person name="Zhou Y."/>
            <person name="Hua W."/>
            <person name="Sharpe A.G."/>
            <person name="Paterson A.H."/>
            <person name="Guan C."/>
            <person name="Wincker P."/>
        </authorList>
    </citation>
    <scope>NUCLEOTIDE SEQUENCE [LARGE SCALE GENOMIC DNA]</scope>
    <source>
        <strain evidence="3">cv. Darmor-bzh</strain>
    </source>
</reference>
<keyword evidence="3" id="KW-1185">Reference proteome</keyword>